<dbReference type="Pfam" id="PF05860">
    <property type="entry name" value="TPS"/>
    <property type="match status" value="1"/>
</dbReference>
<reference evidence="5 6" key="1">
    <citation type="journal article" date="2015" name="Stand. Genomic Sci.">
        <title>Genomic Encyclopedia of Bacterial and Archaeal Type Strains, Phase III: the genomes of soil and plant-associated and newly described type strains.</title>
        <authorList>
            <person name="Whitman W.B."/>
            <person name="Woyke T."/>
            <person name="Klenk H.P."/>
            <person name="Zhou Y."/>
            <person name="Lilburn T.G."/>
            <person name="Beck B.J."/>
            <person name="De Vos P."/>
            <person name="Vandamme P."/>
            <person name="Eisen J.A."/>
            <person name="Garrity G."/>
            <person name="Hugenholtz P."/>
            <person name="Kyrpides N.C."/>
        </authorList>
    </citation>
    <scope>NUCLEOTIDE SEQUENCE [LARGE SCALE GENOMIC DNA]</scope>
    <source>
        <strain evidence="5 6">ASC-9842</strain>
    </source>
</reference>
<dbReference type="PANTHER" id="PTHR12338">
    <property type="entry name" value="AUTOTRANSPORTER"/>
    <property type="match status" value="1"/>
</dbReference>
<dbReference type="Gene3D" id="2.160.20.10">
    <property type="entry name" value="Single-stranded right-handed beta-helix, Pectin lyase-like"/>
    <property type="match status" value="1"/>
</dbReference>
<dbReference type="EMBL" id="SGXM01000008">
    <property type="protein sequence ID" value="RZT31777.1"/>
    <property type="molecule type" value="Genomic_DNA"/>
</dbReference>
<organism evidence="5 6">
    <name type="scientific">Cupriavidus agavae</name>
    <dbReference type="NCBI Taxonomy" id="1001822"/>
    <lineage>
        <taxon>Bacteria</taxon>
        <taxon>Pseudomonadati</taxon>
        <taxon>Pseudomonadota</taxon>
        <taxon>Betaproteobacteria</taxon>
        <taxon>Burkholderiales</taxon>
        <taxon>Burkholderiaceae</taxon>
        <taxon>Cupriavidus</taxon>
    </lineage>
</organism>
<comment type="subcellular location">
    <subcellularLocation>
        <location evidence="1">Secreted</location>
    </subcellularLocation>
</comment>
<dbReference type="OrthoDB" id="218680at2"/>
<dbReference type="InterPro" id="IPR011050">
    <property type="entry name" value="Pectin_lyase_fold/virulence"/>
</dbReference>
<gene>
    <name evidence="5" type="ORF">EV147_4276</name>
</gene>
<accession>A0A4Q7RGL0</accession>
<dbReference type="GO" id="GO:0005576">
    <property type="term" value="C:extracellular region"/>
    <property type="evidence" value="ECO:0007669"/>
    <property type="project" value="UniProtKB-SubCell"/>
</dbReference>
<dbReference type="SUPFAM" id="SSF51126">
    <property type="entry name" value="Pectin lyase-like"/>
    <property type="match status" value="1"/>
</dbReference>
<dbReference type="PANTHER" id="PTHR12338:SF8">
    <property type="entry name" value="HEME_HEMOPEXIN-BINDING PROTEIN"/>
    <property type="match status" value="1"/>
</dbReference>
<evidence type="ECO:0000313" key="6">
    <source>
        <dbReference type="Proteomes" id="UP000291078"/>
    </source>
</evidence>
<evidence type="ECO:0000259" key="4">
    <source>
        <dbReference type="SMART" id="SM00912"/>
    </source>
</evidence>
<proteinExistence type="predicted"/>
<sequence>MDQSGAAGPRGAAGVVSMMTALAVLLPLPRHMAHAQPLPTNGNVVAGQAAISRPDGSTLHVDQGSQRAVIDWNTFNIGQGNTVRFNQPNAQAQALNRVTGGVPSNIQGSLLANGQVLIQNANGVLFGRGAVVNVGSLLATTKAIDASAFMAGHPLTLSATGQQAGIINEGQINAAGFVTLMGDQVRNTGSISTAPGGQVILAAGDGATVALPNGQGVSVTLTDATANALVENAGNIHAQDGTVLLTARGKDTLLKAVVNLSGVVRAGTVVTDAARTGDIVMSATLDVPNSLAGDQRGAVVLSSDHSGLINNARAAATGDAAGGSDSSDPGMVAALVGAVGIGGAIAYFWNDLQPPSWLLDAPRPLSIELGDAAYWSRAELAAVKVDAARKVADVRVVTKAGKLERRMRLRDGVDGVQRYTFEHSAMATRADLSIDTRTNAFFYTESGVAEGKPYVVKAQGWLTPYGPPAEQSTTPATDIEI</sequence>
<evidence type="ECO:0000256" key="2">
    <source>
        <dbReference type="ARBA" id="ARBA00022525"/>
    </source>
</evidence>
<dbReference type="InterPro" id="IPR050909">
    <property type="entry name" value="Bact_Autotransporter_VF"/>
</dbReference>
<name>A0A4Q7RGL0_9BURK</name>
<evidence type="ECO:0000256" key="3">
    <source>
        <dbReference type="ARBA" id="ARBA00022729"/>
    </source>
</evidence>
<evidence type="ECO:0000313" key="5">
    <source>
        <dbReference type="EMBL" id="RZT31777.1"/>
    </source>
</evidence>
<dbReference type="InterPro" id="IPR008638">
    <property type="entry name" value="FhaB/CdiA-like_TPS"/>
</dbReference>
<keyword evidence="2" id="KW-0964">Secreted</keyword>
<feature type="domain" description="Filamentous haemagglutinin FhaB/tRNA nuclease CdiA-like TPS" evidence="4">
    <location>
        <begin position="35"/>
        <end position="148"/>
    </location>
</feature>
<dbReference type="NCBIfam" id="TIGR01901">
    <property type="entry name" value="adhes_NPXG"/>
    <property type="match status" value="1"/>
</dbReference>
<comment type="caution">
    <text evidence="5">The sequence shown here is derived from an EMBL/GenBank/DDBJ whole genome shotgun (WGS) entry which is preliminary data.</text>
</comment>
<keyword evidence="6" id="KW-1185">Reference proteome</keyword>
<dbReference type="InterPro" id="IPR012334">
    <property type="entry name" value="Pectin_lyas_fold"/>
</dbReference>
<evidence type="ECO:0000256" key="1">
    <source>
        <dbReference type="ARBA" id="ARBA00004613"/>
    </source>
</evidence>
<dbReference type="SMART" id="SM00912">
    <property type="entry name" value="Haemagg_act"/>
    <property type="match status" value="1"/>
</dbReference>
<dbReference type="Proteomes" id="UP000291078">
    <property type="component" value="Unassembled WGS sequence"/>
</dbReference>
<protein>
    <submittedName>
        <fullName evidence="5">Filamentous hemagglutinin family protein</fullName>
    </submittedName>
</protein>
<dbReference type="AlphaFoldDB" id="A0A4Q7RGL0"/>
<keyword evidence="3" id="KW-0732">Signal</keyword>